<protein>
    <submittedName>
        <fullName evidence="1">Uncharacterized protein</fullName>
    </submittedName>
</protein>
<sequence length="54" mass="6331">MLWLSAKSFIDHQLIWFILTTQQITEVWKEENSMSPGFSLLARQQSDCSVLNMQ</sequence>
<gene>
    <name evidence="1" type="primary">SSCI28130.1</name>
</gene>
<keyword evidence="2" id="KW-1185">Reference proteome</keyword>
<evidence type="ECO:0000313" key="1">
    <source>
        <dbReference type="EMBL" id="CDW97299.1"/>
    </source>
</evidence>
<evidence type="ECO:0000313" key="2">
    <source>
        <dbReference type="Proteomes" id="UP000242770"/>
    </source>
</evidence>
<proteinExistence type="predicted"/>
<dbReference type="Proteomes" id="UP000242770">
    <property type="component" value="Unassembled WGS sequence"/>
</dbReference>
<dbReference type="EMBL" id="CCFA01001510">
    <property type="protein sequence ID" value="CDW97299.1"/>
    <property type="molecule type" value="Genomic_DNA"/>
</dbReference>
<accession>A0A0F7S7K7</accession>
<reference evidence="2" key="1">
    <citation type="submission" date="2014-06" db="EMBL/GenBank/DDBJ databases">
        <authorList>
            <person name="Berkman P.J."/>
        </authorList>
    </citation>
    <scope>NUCLEOTIDE SEQUENCE [LARGE SCALE GENOMIC DNA]</scope>
</reference>
<name>A0A0F7S7K7_9BASI</name>
<organism evidence="1 2">
    <name type="scientific">Sporisorium scitamineum</name>
    <dbReference type="NCBI Taxonomy" id="49012"/>
    <lineage>
        <taxon>Eukaryota</taxon>
        <taxon>Fungi</taxon>
        <taxon>Dikarya</taxon>
        <taxon>Basidiomycota</taxon>
        <taxon>Ustilaginomycotina</taxon>
        <taxon>Ustilaginomycetes</taxon>
        <taxon>Ustilaginales</taxon>
        <taxon>Ustilaginaceae</taxon>
        <taxon>Sporisorium</taxon>
    </lineage>
</organism>
<dbReference type="AlphaFoldDB" id="A0A0F7S7K7"/>